<dbReference type="Proteomes" id="UP000717696">
    <property type="component" value="Unassembled WGS sequence"/>
</dbReference>
<comment type="caution">
    <text evidence="2">The sequence shown here is derived from an EMBL/GenBank/DDBJ whole genome shotgun (WGS) entry which is preliminary data.</text>
</comment>
<keyword evidence="3" id="KW-1185">Reference proteome</keyword>
<sequence>MGNAEGEMRDERHRVSFMSRHNPLLPLSMVSTPPIPCHSHPHSSPSPSPSPPQSLSPSLYIPSHPCPQLSCLALLALLSPVSTDESRKCKSPHPKHASALSFFIHSLVSLSTASVGCPPRSPSFLTLPRPIIHNPHPRSLAPLLFCFKRFCHLETSLVSCLPHAAGSRRTCRSASESSTTRAFDLTRPATIQSRVSGASCLAP</sequence>
<evidence type="ECO:0000256" key="1">
    <source>
        <dbReference type="SAM" id="MobiDB-lite"/>
    </source>
</evidence>
<proteinExistence type="predicted"/>
<evidence type="ECO:0000313" key="3">
    <source>
        <dbReference type="Proteomes" id="UP000717696"/>
    </source>
</evidence>
<protein>
    <submittedName>
        <fullName evidence="2">Uncharacterized protein</fullName>
    </submittedName>
</protein>
<organism evidence="2 3">
    <name type="scientific">Dactylonectria estremocensis</name>
    <dbReference type="NCBI Taxonomy" id="1079267"/>
    <lineage>
        <taxon>Eukaryota</taxon>
        <taxon>Fungi</taxon>
        <taxon>Dikarya</taxon>
        <taxon>Ascomycota</taxon>
        <taxon>Pezizomycotina</taxon>
        <taxon>Sordariomycetes</taxon>
        <taxon>Hypocreomycetidae</taxon>
        <taxon>Hypocreales</taxon>
        <taxon>Nectriaceae</taxon>
        <taxon>Dactylonectria</taxon>
    </lineage>
</organism>
<reference evidence="2" key="1">
    <citation type="journal article" date="2021" name="Nat. Commun.">
        <title>Genetic determinants of endophytism in the Arabidopsis root mycobiome.</title>
        <authorList>
            <person name="Mesny F."/>
            <person name="Miyauchi S."/>
            <person name="Thiergart T."/>
            <person name="Pickel B."/>
            <person name="Atanasova L."/>
            <person name="Karlsson M."/>
            <person name="Huettel B."/>
            <person name="Barry K.W."/>
            <person name="Haridas S."/>
            <person name="Chen C."/>
            <person name="Bauer D."/>
            <person name="Andreopoulos W."/>
            <person name="Pangilinan J."/>
            <person name="LaButti K."/>
            <person name="Riley R."/>
            <person name="Lipzen A."/>
            <person name="Clum A."/>
            <person name="Drula E."/>
            <person name="Henrissat B."/>
            <person name="Kohler A."/>
            <person name="Grigoriev I.V."/>
            <person name="Martin F.M."/>
            <person name="Hacquard S."/>
        </authorList>
    </citation>
    <scope>NUCLEOTIDE SEQUENCE</scope>
    <source>
        <strain evidence="2">MPI-CAGE-AT-0021</strain>
    </source>
</reference>
<gene>
    <name evidence="2" type="ORF">B0J13DRAFT_303113</name>
</gene>
<accession>A0A9P9J495</accession>
<dbReference type="EMBL" id="JAGMUU010000007">
    <property type="protein sequence ID" value="KAH7149329.1"/>
    <property type="molecule type" value="Genomic_DNA"/>
</dbReference>
<evidence type="ECO:0000313" key="2">
    <source>
        <dbReference type="EMBL" id="KAH7149329.1"/>
    </source>
</evidence>
<feature type="compositionally biased region" description="Pro residues" evidence="1">
    <location>
        <begin position="44"/>
        <end position="54"/>
    </location>
</feature>
<name>A0A9P9J495_9HYPO</name>
<dbReference type="AlphaFoldDB" id="A0A9P9J495"/>
<feature type="region of interest" description="Disordered" evidence="1">
    <location>
        <begin position="35"/>
        <end position="56"/>
    </location>
</feature>